<dbReference type="STRING" id="1724.GCA_001044175_00998"/>
<evidence type="ECO:0000313" key="4">
    <source>
        <dbReference type="Proteomes" id="UP000221653"/>
    </source>
</evidence>
<feature type="transmembrane region" description="Helical" evidence="2">
    <location>
        <begin position="89"/>
        <end position="109"/>
    </location>
</feature>
<dbReference type="OrthoDB" id="5188998at2"/>
<dbReference type="AlphaFoldDB" id="A0A2A9DPG3"/>
<keyword evidence="2" id="KW-1133">Transmembrane helix</keyword>
<evidence type="ECO:0008006" key="5">
    <source>
        <dbReference type="Google" id="ProtNLM"/>
    </source>
</evidence>
<keyword evidence="2" id="KW-0812">Transmembrane</keyword>
<name>A0A2A9DPG3_9CORY</name>
<feature type="region of interest" description="Disordered" evidence="1">
    <location>
        <begin position="1"/>
        <end position="30"/>
    </location>
</feature>
<feature type="region of interest" description="Disordered" evidence="1">
    <location>
        <begin position="144"/>
        <end position="176"/>
    </location>
</feature>
<evidence type="ECO:0000256" key="1">
    <source>
        <dbReference type="SAM" id="MobiDB-lite"/>
    </source>
</evidence>
<dbReference type="RefSeq" id="WP_083985890.1">
    <property type="nucleotide sequence ID" value="NZ_LDYE01000003.1"/>
</dbReference>
<feature type="transmembrane region" description="Helical" evidence="2">
    <location>
        <begin position="63"/>
        <end position="83"/>
    </location>
</feature>
<organism evidence="3 4">
    <name type="scientific">Corynebacterium renale</name>
    <dbReference type="NCBI Taxonomy" id="1724"/>
    <lineage>
        <taxon>Bacteria</taxon>
        <taxon>Bacillati</taxon>
        <taxon>Actinomycetota</taxon>
        <taxon>Actinomycetes</taxon>
        <taxon>Mycobacteriales</taxon>
        <taxon>Corynebacteriaceae</taxon>
        <taxon>Corynebacterium</taxon>
    </lineage>
</organism>
<accession>A0A2A9DPG3</accession>
<keyword evidence="2" id="KW-0472">Membrane</keyword>
<dbReference type="EMBL" id="PDJF01000001">
    <property type="protein sequence ID" value="PFG28578.1"/>
    <property type="molecule type" value="Genomic_DNA"/>
</dbReference>
<evidence type="ECO:0000313" key="3">
    <source>
        <dbReference type="EMBL" id="PFG28578.1"/>
    </source>
</evidence>
<proteinExistence type="predicted"/>
<dbReference type="InterPro" id="IPR021449">
    <property type="entry name" value="DUF3099"/>
</dbReference>
<keyword evidence="4" id="KW-1185">Reference proteome</keyword>
<sequence>MQLDDGNAKPGSAHSGDQRSSDEYSPVDISGTADKSRRFARASELITDAKKSSYQDRLHRERVYGVLQLVRLPLLVAAVAVYWVWGWWILALVLAVISIPLPGIAVVIANGKGEPVDKRERNIYKPAAYREAVAQAHLESAAGTALPDSGVTGPAALGSTPHEIVDITESEPPAER</sequence>
<comment type="caution">
    <text evidence="3">The sequence shown here is derived from an EMBL/GenBank/DDBJ whole genome shotgun (WGS) entry which is preliminary data.</text>
</comment>
<gene>
    <name evidence="3" type="ORF">ATK06_1690</name>
</gene>
<evidence type="ECO:0000256" key="2">
    <source>
        <dbReference type="SAM" id="Phobius"/>
    </source>
</evidence>
<reference evidence="3 4" key="1">
    <citation type="submission" date="2017-10" db="EMBL/GenBank/DDBJ databases">
        <title>Sequencing the genomes of 1000 actinobacteria strains.</title>
        <authorList>
            <person name="Klenk H.-P."/>
        </authorList>
    </citation>
    <scope>NUCLEOTIDE SEQUENCE [LARGE SCALE GENOMIC DNA]</scope>
    <source>
        <strain evidence="3 4">DSM 20688</strain>
    </source>
</reference>
<protein>
    <recommendedName>
        <fullName evidence="5">DUF3099 family protein</fullName>
    </recommendedName>
</protein>
<dbReference type="Proteomes" id="UP000221653">
    <property type="component" value="Unassembled WGS sequence"/>
</dbReference>
<dbReference type="Pfam" id="PF11298">
    <property type="entry name" value="DUF3099"/>
    <property type="match status" value="1"/>
</dbReference>